<sequence length="386" mass="43085">MTLQLFRIGILIMLICISKTQQCTPKNISCNDVNMAKGFTFLYLCPEGGEISVYDNKTLIAHTVHGTQSYRYSNEVMSMDNHSLVTRDCRDLRVECIFLNGSFVEEICVDYKMTEKMKNPAPDDSPTPQNLSIYVWVGGIVLVMGMFCCCYICKKKQYSAPAVSVFLRYLKTCPCLREGISQAERGETEETRHPGGREVQKVTADDLDTAQSNIVNRLSEISDSYPRGSDENDIKQDDKLGSVQSIDPKADGKTPQSFSLDCNLSNEGLKPDKTGDISAPDKTSDHRAMNRSLRDDPGGVVENKEKYIVWIREKHNGWTPNDRGPEDHGNEGQLLLLNEGAAIQHFDMTGEAVALVNRRGLDPDQVSRCSAPDTDVESTPNMKNYT</sequence>
<evidence type="ECO:0000256" key="3">
    <source>
        <dbReference type="SAM" id="SignalP"/>
    </source>
</evidence>
<accession>A0A484CGM3</accession>
<keyword evidence="2" id="KW-0812">Transmembrane</keyword>
<comment type="caution">
    <text evidence="4">The sequence shown here is derived from an EMBL/GenBank/DDBJ whole genome shotgun (WGS) entry which is preliminary data.</text>
</comment>
<feature type="compositionally biased region" description="Basic and acidic residues" evidence="1">
    <location>
        <begin position="184"/>
        <end position="204"/>
    </location>
</feature>
<evidence type="ECO:0000256" key="1">
    <source>
        <dbReference type="SAM" id="MobiDB-lite"/>
    </source>
</evidence>
<dbReference type="Proteomes" id="UP000295070">
    <property type="component" value="Chromosome 15"/>
</dbReference>
<evidence type="ECO:0000313" key="5">
    <source>
        <dbReference type="Proteomes" id="UP000295070"/>
    </source>
</evidence>
<feature type="transmembrane region" description="Helical" evidence="2">
    <location>
        <begin position="133"/>
        <end position="153"/>
    </location>
</feature>
<feature type="compositionally biased region" description="Polar residues" evidence="1">
    <location>
        <begin position="209"/>
        <end position="222"/>
    </location>
</feature>
<keyword evidence="2" id="KW-0472">Membrane</keyword>
<feature type="region of interest" description="Disordered" evidence="1">
    <location>
        <begin position="363"/>
        <end position="386"/>
    </location>
</feature>
<feature type="compositionally biased region" description="Basic and acidic residues" evidence="1">
    <location>
        <begin position="228"/>
        <end position="240"/>
    </location>
</feature>
<feature type="compositionally biased region" description="Polar residues" evidence="1">
    <location>
        <begin position="254"/>
        <end position="266"/>
    </location>
</feature>
<dbReference type="EMBL" id="SCKG01000015">
    <property type="protein sequence ID" value="TDH03012.1"/>
    <property type="molecule type" value="Genomic_DNA"/>
</dbReference>
<feature type="compositionally biased region" description="Polar residues" evidence="1">
    <location>
        <begin position="377"/>
        <end position="386"/>
    </location>
</feature>
<keyword evidence="5" id="KW-1185">Reference proteome</keyword>
<evidence type="ECO:0000256" key="2">
    <source>
        <dbReference type="SAM" id="Phobius"/>
    </source>
</evidence>
<reference evidence="4 5" key="1">
    <citation type="submission" date="2019-01" db="EMBL/GenBank/DDBJ databases">
        <title>A chromosome-scale genome assembly of the yellow perch, Perca flavescens.</title>
        <authorList>
            <person name="Feron R."/>
            <person name="Morvezen R."/>
            <person name="Bestin A."/>
            <person name="Haffray P."/>
            <person name="Klopp C."/>
            <person name="Zahm M."/>
            <person name="Cabau C."/>
            <person name="Roques C."/>
            <person name="Donnadieu C."/>
            <person name="Bouchez O."/>
            <person name="Christie M."/>
            <person name="Larson W."/>
            <person name="Guiguen Y."/>
        </authorList>
    </citation>
    <scope>NUCLEOTIDE SEQUENCE [LARGE SCALE GENOMIC DNA]</scope>
    <source>
        <strain evidence="4">YP-PL-M2</strain>
        <tissue evidence="4">Blood</tissue>
    </source>
</reference>
<protein>
    <submittedName>
        <fullName evidence="4">Uncharacterized protein</fullName>
    </submittedName>
</protein>
<feature type="chain" id="PRO_5019796295" evidence="3">
    <location>
        <begin position="21"/>
        <end position="386"/>
    </location>
</feature>
<name>A0A484CGM3_PERFV</name>
<gene>
    <name evidence="4" type="ORF">EPR50_G00158750</name>
</gene>
<feature type="signal peptide" evidence="3">
    <location>
        <begin position="1"/>
        <end position="20"/>
    </location>
</feature>
<organism evidence="4 5">
    <name type="scientific">Perca flavescens</name>
    <name type="common">American yellow perch</name>
    <name type="synonym">Morone flavescens</name>
    <dbReference type="NCBI Taxonomy" id="8167"/>
    <lineage>
        <taxon>Eukaryota</taxon>
        <taxon>Metazoa</taxon>
        <taxon>Chordata</taxon>
        <taxon>Craniata</taxon>
        <taxon>Vertebrata</taxon>
        <taxon>Euteleostomi</taxon>
        <taxon>Actinopterygii</taxon>
        <taxon>Neopterygii</taxon>
        <taxon>Teleostei</taxon>
        <taxon>Neoteleostei</taxon>
        <taxon>Acanthomorphata</taxon>
        <taxon>Eupercaria</taxon>
        <taxon>Perciformes</taxon>
        <taxon>Percoidei</taxon>
        <taxon>Percidae</taxon>
        <taxon>Percinae</taxon>
        <taxon>Perca</taxon>
    </lineage>
</organism>
<feature type="compositionally biased region" description="Basic and acidic residues" evidence="1">
    <location>
        <begin position="282"/>
        <end position="299"/>
    </location>
</feature>
<proteinExistence type="predicted"/>
<keyword evidence="3" id="KW-0732">Signal</keyword>
<keyword evidence="2" id="KW-1133">Transmembrane helix</keyword>
<evidence type="ECO:0000313" key="4">
    <source>
        <dbReference type="EMBL" id="TDH03012.1"/>
    </source>
</evidence>
<feature type="region of interest" description="Disordered" evidence="1">
    <location>
        <begin position="184"/>
        <end position="299"/>
    </location>
</feature>
<dbReference type="AlphaFoldDB" id="A0A484CGM3"/>